<proteinExistence type="predicted"/>
<dbReference type="InterPro" id="IPR032595">
    <property type="entry name" value="DUF4905"/>
</dbReference>
<dbReference type="Pfam" id="PF16248">
    <property type="entry name" value="DUF4905"/>
    <property type="match status" value="1"/>
</dbReference>
<evidence type="ECO:0000313" key="2">
    <source>
        <dbReference type="Proteomes" id="UP000004162"/>
    </source>
</evidence>
<protein>
    <recommendedName>
        <fullName evidence="3">DUF4905 domain-containing protein</fullName>
    </recommendedName>
</protein>
<reference evidence="1 2" key="1">
    <citation type="submission" date="2006-07" db="EMBL/GenBank/DDBJ databases">
        <title>Annotation of the draft genome assembly of Chlorobium ferroxidans DSM 13031.</title>
        <authorList>
            <consortium name="US DOE Joint Genome Institute (JGI-ORNL)"/>
            <person name="Larimer F."/>
            <person name="Land M."/>
            <person name="Hauser L."/>
        </authorList>
    </citation>
    <scope>NUCLEOTIDE SEQUENCE [LARGE SCALE GENOMIC DNA]</scope>
    <source>
        <strain evidence="1 2">DSM 13031</strain>
    </source>
</reference>
<dbReference type="AlphaFoldDB" id="Q0YU34"/>
<evidence type="ECO:0008006" key="3">
    <source>
        <dbReference type="Google" id="ProtNLM"/>
    </source>
</evidence>
<comment type="caution">
    <text evidence="1">The sequence shown here is derived from an EMBL/GenBank/DDBJ whole genome shotgun (WGS) entry which is preliminary data.</text>
</comment>
<dbReference type="EMBL" id="AASE01000002">
    <property type="protein sequence ID" value="EAT59720.1"/>
    <property type="molecule type" value="Genomic_DNA"/>
</dbReference>
<gene>
    <name evidence="1" type="ORF">CferDRAFT_1727</name>
</gene>
<dbReference type="RefSeq" id="WP_006365494.1">
    <property type="nucleotide sequence ID" value="NZ_AASE01000002.1"/>
</dbReference>
<evidence type="ECO:0000313" key="1">
    <source>
        <dbReference type="EMBL" id="EAT59720.1"/>
    </source>
</evidence>
<name>Q0YU34_9CHLB</name>
<organism evidence="1 2">
    <name type="scientific">Chlorobium ferrooxidans DSM 13031</name>
    <dbReference type="NCBI Taxonomy" id="377431"/>
    <lineage>
        <taxon>Bacteria</taxon>
        <taxon>Pseudomonadati</taxon>
        <taxon>Chlorobiota</taxon>
        <taxon>Chlorobiia</taxon>
        <taxon>Chlorobiales</taxon>
        <taxon>Chlorobiaceae</taxon>
        <taxon>Chlorobium/Pelodictyon group</taxon>
        <taxon>Chlorobium</taxon>
    </lineage>
</organism>
<reference evidence="1 2" key="2">
    <citation type="submission" date="2006-07" db="EMBL/GenBank/DDBJ databases">
        <title>Sequencing of the draft genome and assembly of Chlorobium ferroxidans DSM 13031.</title>
        <authorList>
            <consortium name="US DOE Joint Genome Institute (JGI-PGF)"/>
            <person name="Copeland A."/>
            <person name="Lucas S."/>
            <person name="Lapidus A."/>
            <person name="Barry K."/>
            <person name="Glavina del Rio T."/>
            <person name="Dalin E."/>
            <person name="Tice H."/>
            <person name="Bruce D."/>
            <person name="Pitluck S."/>
            <person name="Richardson P."/>
        </authorList>
    </citation>
    <scope>NUCLEOTIDE SEQUENCE [LARGE SCALE GENOMIC DNA]</scope>
    <source>
        <strain evidence="1 2">DSM 13031</strain>
    </source>
</reference>
<dbReference type="OrthoDB" id="597091at2"/>
<sequence>MTIIQQQLPVIWSYHAGAGALIWQFMFTGNGELIGQKRYPLSREALFFSIETESGKVFFDDYFLTDTRHPIAAGEGWFTGFETTSRNLLYCHLYQPQSPEHLGIWALDARSGRVVWSRRDIIFAANLEHEFLVYRLSVFAGFPERHFILIDPESGEDIRHLGSESMSVSEIRAQLVPEEERQQVVLPEFVSEGMALEHLALQRVGVAGSERCECIVQGTLTVAALHEAADHPGLWNSRLKVWQNDRLVYADWMESGVEKPGLNNFLIRGVHLYYIKNKAELLCVALS</sequence>
<dbReference type="Proteomes" id="UP000004162">
    <property type="component" value="Unassembled WGS sequence"/>
</dbReference>
<keyword evidence="2" id="KW-1185">Reference proteome</keyword>
<accession>Q0YU34</accession>